<evidence type="ECO:0000256" key="1">
    <source>
        <dbReference type="SAM" id="MobiDB-lite"/>
    </source>
</evidence>
<dbReference type="EMBL" id="SRLO01001212">
    <property type="protein sequence ID" value="TNN40169.1"/>
    <property type="molecule type" value="Genomic_DNA"/>
</dbReference>
<reference evidence="2 3" key="1">
    <citation type="submission" date="2019-03" db="EMBL/GenBank/DDBJ databases">
        <title>First draft genome of Liparis tanakae, snailfish: a comprehensive survey of snailfish specific genes.</title>
        <authorList>
            <person name="Kim W."/>
            <person name="Song I."/>
            <person name="Jeong J.-H."/>
            <person name="Kim D."/>
            <person name="Kim S."/>
            <person name="Ryu S."/>
            <person name="Song J.Y."/>
            <person name="Lee S.K."/>
        </authorList>
    </citation>
    <scope>NUCLEOTIDE SEQUENCE [LARGE SCALE GENOMIC DNA]</scope>
    <source>
        <tissue evidence="2">Muscle</tissue>
    </source>
</reference>
<organism evidence="2 3">
    <name type="scientific">Liparis tanakae</name>
    <name type="common">Tanaka's snailfish</name>
    <dbReference type="NCBI Taxonomy" id="230148"/>
    <lineage>
        <taxon>Eukaryota</taxon>
        <taxon>Metazoa</taxon>
        <taxon>Chordata</taxon>
        <taxon>Craniata</taxon>
        <taxon>Vertebrata</taxon>
        <taxon>Euteleostomi</taxon>
        <taxon>Actinopterygii</taxon>
        <taxon>Neopterygii</taxon>
        <taxon>Teleostei</taxon>
        <taxon>Neoteleostei</taxon>
        <taxon>Acanthomorphata</taxon>
        <taxon>Eupercaria</taxon>
        <taxon>Perciformes</taxon>
        <taxon>Cottioidei</taxon>
        <taxon>Cottales</taxon>
        <taxon>Liparidae</taxon>
        <taxon>Liparis</taxon>
    </lineage>
</organism>
<accession>A0A4Z2FG48</accession>
<gene>
    <name evidence="2" type="ORF">EYF80_049653</name>
</gene>
<feature type="compositionally biased region" description="Polar residues" evidence="1">
    <location>
        <begin position="78"/>
        <end position="92"/>
    </location>
</feature>
<name>A0A4Z2FG48_9TELE</name>
<feature type="compositionally biased region" description="Basic and acidic residues" evidence="1">
    <location>
        <begin position="34"/>
        <end position="45"/>
    </location>
</feature>
<sequence>MELQSALVEGFLRDGVVTPLHAAICAGDTGAESGDGKGTESRVGESARCTVAGRERAGVQGAGSDDGSTEPGSAKPGSLSQTKPSASQRSQN</sequence>
<protein>
    <submittedName>
        <fullName evidence="2">Uncharacterized protein</fullName>
    </submittedName>
</protein>
<proteinExistence type="predicted"/>
<evidence type="ECO:0000313" key="3">
    <source>
        <dbReference type="Proteomes" id="UP000314294"/>
    </source>
</evidence>
<comment type="caution">
    <text evidence="2">The sequence shown here is derived from an EMBL/GenBank/DDBJ whole genome shotgun (WGS) entry which is preliminary data.</text>
</comment>
<evidence type="ECO:0000313" key="2">
    <source>
        <dbReference type="EMBL" id="TNN40169.1"/>
    </source>
</evidence>
<feature type="region of interest" description="Disordered" evidence="1">
    <location>
        <begin position="26"/>
        <end position="92"/>
    </location>
</feature>
<dbReference type="AlphaFoldDB" id="A0A4Z2FG48"/>
<dbReference type="Proteomes" id="UP000314294">
    <property type="component" value="Unassembled WGS sequence"/>
</dbReference>
<keyword evidence="3" id="KW-1185">Reference proteome</keyword>